<dbReference type="InterPro" id="IPR027417">
    <property type="entry name" value="P-loop_NTPase"/>
</dbReference>
<evidence type="ECO:0000256" key="9">
    <source>
        <dbReference type="ARBA" id="ARBA00023204"/>
    </source>
</evidence>
<evidence type="ECO:0000256" key="6">
    <source>
        <dbReference type="ARBA" id="ARBA00022839"/>
    </source>
</evidence>
<evidence type="ECO:0000256" key="10">
    <source>
        <dbReference type="ARBA" id="ARBA00023235"/>
    </source>
</evidence>
<dbReference type="InterPro" id="IPR011335">
    <property type="entry name" value="Restrct_endonuc-II-like"/>
</dbReference>
<keyword evidence="5 15" id="KW-0347">Helicase</keyword>
<dbReference type="PANTHER" id="PTHR11070">
    <property type="entry name" value="UVRD / RECB / PCRA DNA HELICASE FAMILY MEMBER"/>
    <property type="match status" value="1"/>
</dbReference>
<evidence type="ECO:0000256" key="11">
    <source>
        <dbReference type="ARBA" id="ARBA00034617"/>
    </source>
</evidence>
<dbReference type="Pfam" id="PF13361">
    <property type="entry name" value="UvrD_C"/>
    <property type="match status" value="1"/>
</dbReference>
<evidence type="ECO:0000256" key="14">
    <source>
        <dbReference type="ARBA" id="ARBA00048988"/>
    </source>
</evidence>
<sequence length="1127" mass="124835">MTRPDAASLAQMRAADPTGSVWLSANAGSGKTRVLTNRVARLLLGGVNAQHILCLTYTTAAATEMQNRLFKLLGSWAMKDDDDLRQELIKLGVEGSLNADVLANARRLFASAIETPGGLKIQTIHSFCASLLRRFPLEARVSPQFQEMDERDATQLREAVSDAMAEGENRHLVDQLASQFSGEDFTRITQEIVKHKRSFAPAPSPEQIKAALDLTQDDTIPGLMDDVIDSGDANLLRDVAPLFAKGGKTDVKNADILFSLPDDKLSFHDLTTLEKLFLTGATAKSPFSAKIGTIPTKATQKLLGSLMDPLNELMERLEENRERRLKLLAAKRSDTLCRFAEVFVREYESRKLLLGKLDFDDLILKARDLLRDPLVAQWVLFRLDGGVDHILVDEAQDTSPAQWDVVEALAQEFTAGEGARSEAERSLFVVGDEKQSIYSFQGADPASFDRMRQEFGQRLKAAQMPFNAMQLAHSFRSAPAILRAVDMTFRPEGITKQTDAMTHIAFKTAMPGRVDLWPVVPKPDKEDPTAWYEPVDKLARNNEIVVLARTIAEQIAEMLKSALIPQEIGQSGAFNMRQVQPGDFLILVQGRQTLFHEIIAECKARDLPIAGADKLKIGAELAVKDIRALLSFLATPEDDLSLAAALRSPLLGWNPQDLHSLAQPRRKGEYLWQAMRAGDKHQTTRDMLSDLLRQADFLRPWDLIETILTKYDGRRKLIARLGQEVEDGLDALLSQAEAFETTAVPSLTGFLNWLDSGDIDIKRQPDGAGNRIRVMTVHGAKGLEAPIVILPDTHSRRNEVREEILDIEDVAIWKPGSDIIPEIAKDARDEIAQRQLQEKDRLLYVAMTRAEKWLIVAGAGDVDGTNSSWYLQVENGLTHGGAVDCDFPTGQGLRMESGTWGDEAEKTAPQETTIRTILPDWVDTPVRNPETSAKTISPSDLGGAKTMPEAPDAECDKEQAMRYGTLVHHLLETLPGTDVDRLEEQARTLIENQDEVPEKEAEQAVQEAITLLRSPLADTVFHKDTQAEVSLSADLENGKRLHGIIDRLIVEPGRICAVDFKSNRLIPDTADQVPEGILRQMGAYTHALSQIFPDHEIETAILWTKTGALMPLPHDLVSTAFARASFP</sequence>
<dbReference type="Gene3D" id="3.90.320.10">
    <property type="match status" value="1"/>
</dbReference>
<accession>A0A8J7J5T5</accession>
<evidence type="ECO:0000256" key="1">
    <source>
        <dbReference type="ARBA" id="ARBA00022722"/>
    </source>
</evidence>
<evidence type="ECO:0000256" key="8">
    <source>
        <dbReference type="ARBA" id="ARBA00023125"/>
    </source>
</evidence>
<dbReference type="PANTHER" id="PTHR11070:SF2">
    <property type="entry name" value="ATP-DEPENDENT DNA HELICASE SRS2"/>
    <property type="match status" value="1"/>
</dbReference>
<evidence type="ECO:0000256" key="15">
    <source>
        <dbReference type="PROSITE-ProRule" id="PRU00560"/>
    </source>
</evidence>
<proteinExistence type="predicted"/>
<dbReference type="GO" id="GO:0004527">
    <property type="term" value="F:exonuclease activity"/>
    <property type="evidence" value="ECO:0007669"/>
    <property type="project" value="UniProtKB-KW"/>
</dbReference>
<keyword evidence="7 15" id="KW-0067">ATP-binding</keyword>
<reference evidence="19" key="1">
    <citation type="submission" date="2020-10" db="EMBL/GenBank/DDBJ databases">
        <title>Paenihalocynthiibacter styelae gen. nov., sp. nov., isolated from stalked sea squirt Styela clava.</title>
        <authorList>
            <person name="Kim Y.-O."/>
            <person name="Yoon J.-H."/>
        </authorList>
    </citation>
    <scope>NUCLEOTIDE SEQUENCE</scope>
    <source>
        <strain evidence="19">MYP1-1</strain>
    </source>
</reference>
<dbReference type="InterPro" id="IPR000212">
    <property type="entry name" value="DNA_helicase_UvrD/REP"/>
</dbReference>
<dbReference type="PROSITE" id="PS51217">
    <property type="entry name" value="UVRD_HELICASE_CTER"/>
    <property type="match status" value="1"/>
</dbReference>
<evidence type="ECO:0000256" key="13">
    <source>
        <dbReference type="ARBA" id="ARBA00034923"/>
    </source>
</evidence>
<dbReference type="Gene3D" id="1.10.486.10">
    <property type="entry name" value="PCRA, domain 4"/>
    <property type="match status" value="1"/>
</dbReference>
<dbReference type="EMBL" id="JADCKQ010000006">
    <property type="protein sequence ID" value="MBI1494010.1"/>
    <property type="molecule type" value="Genomic_DNA"/>
</dbReference>
<keyword evidence="3" id="KW-0227">DNA damage</keyword>
<evidence type="ECO:0000256" key="2">
    <source>
        <dbReference type="ARBA" id="ARBA00022741"/>
    </source>
</evidence>
<dbReference type="GO" id="GO:0000725">
    <property type="term" value="P:recombinational repair"/>
    <property type="evidence" value="ECO:0007669"/>
    <property type="project" value="TreeGrafter"/>
</dbReference>
<comment type="caution">
    <text evidence="19">The sequence shown here is derived from an EMBL/GenBank/DDBJ whole genome shotgun (WGS) entry which is preliminary data.</text>
</comment>
<dbReference type="RefSeq" id="WP_228848808.1">
    <property type="nucleotide sequence ID" value="NZ_JADCKQ010000006.1"/>
</dbReference>
<dbReference type="SUPFAM" id="SSF52540">
    <property type="entry name" value="P-loop containing nucleoside triphosphate hydrolases"/>
    <property type="match status" value="1"/>
</dbReference>
<dbReference type="PROSITE" id="PS51198">
    <property type="entry name" value="UVRD_HELICASE_ATP_BIND"/>
    <property type="match status" value="1"/>
</dbReference>
<evidence type="ECO:0000256" key="4">
    <source>
        <dbReference type="ARBA" id="ARBA00022801"/>
    </source>
</evidence>
<evidence type="ECO:0000313" key="19">
    <source>
        <dbReference type="EMBL" id="MBI1494010.1"/>
    </source>
</evidence>
<dbReference type="InterPro" id="IPR014017">
    <property type="entry name" value="DNA_helicase_UvrD-like_C"/>
</dbReference>
<keyword evidence="4 15" id="KW-0378">Hydrolase</keyword>
<evidence type="ECO:0000256" key="7">
    <source>
        <dbReference type="ARBA" id="ARBA00022840"/>
    </source>
</evidence>
<dbReference type="Proteomes" id="UP000640583">
    <property type="component" value="Unassembled WGS sequence"/>
</dbReference>
<keyword evidence="20" id="KW-1185">Reference proteome</keyword>
<evidence type="ECO:0000256" key="16">
    <source>
        <dbReference type="SAM" id="MobiDB-lite"/>
    </source>
</evidence>
<dbReference type="InterPro" id="IPR014151">
    <property type="entry name" value="DNA_helicase_AddA"/>
</dbReference>
<dbReference type="SUPFAM" id="SSF52980">
    <property type="entry name" value="Restriction endonuclease-like"/>
    <property type="match status" value="1"/>
</dbReference>
<organism evidence="19 20">
    <name type="scientific">Halocynthiibacter styelae</name>
    <dbReference type="NCBI Taxonomy" id="2761955"/>
    <lineage>
        <taxon>Bacteria</taxon>
        <taxon>Pseudomonadati</taxon>
        <taxon>Pseudomonadota</taxon>
        <taxon>Alphaproteobacteria</taxon>
        <taxon>Rhodobacterales</taxon>
        <taxon>Paracoccaceae</taxon>
        <taxon>Halocynthiibacter</taxon>
    </lineage>
</organism>
<dbReference type="InterPro" id="IPR038726">
    <property type="entry name" value="PDDEXK_AddAB-type"/>
</dbReference>
<feature type="compositionally biased region" description="Polar residues" evidence="16">
    <location>
        <begin position="929"/>
        <end position="938"/>
    </location>
</feature>
<dbReference type="AlphaFoldDB" id="A0A8J7J5T5"/>
<evidence type="ECO:0000259" key="18">
    <source>
        <dbReference type="PROSITE" id="PS51217"/>
    </source>
</evidence>
<feature type="domain" description="UvrD-like helicase ATP-binding" evidence="17">
    <location>
        <begin position="4"/>
        <end position="478"/>
    </location>
</feature>
<dbReference type="EC" id="5.6.2.4" evidence="12"/>
<dbReference type="GO" id="GO:0005829">
    <property type="term" value="C:cytosol"/>
    <property type="evidence" value="ECO:0007669"/>
    <property type="project" value="TreeGrafter"/>
</dbReference>
<dbReference type="NCBIfam" id="TIGR02784">
    <property type="entry name" value="addA_alphas"/>
    <property type="match status" value="1"/>
</dbReference>
<feature type="region of interest" description="Disordered" evidence="16">
    <location>
        <begin position="923"/>
        <end position="950"/>
    </location>
</feature>
<dbReference type="InterPro" id="IPR011604">
    <property type="entry name" value="PDDEXK-like_dom_sf"/>
</dbReference>
<feature type="domain" description="UvrD-like helicase C-terminal" evidence="18">
    <location>
        <begin position="503"/>
        <end position="782"/>
    </location>
</feature>
<gene>
    <name evidence="19" type="primary">addA</name>
    <name evidence="19" type="ORF">H1D41_10215</name>
</gene>
<keyword evidence="6" id="KW-0269">Exonuclease</keyword>
<keyword evidence="2 15" id="KW-0547">Nucleotide-binding</keyword>
<evidence type="ECO:0000256" key="5">
    <source>
        <dbReference type="ARBA" id="ARBA00022806"/>
    </source>
</evidence>
<evidence type="ECO:0000256" key="12">
    <source>
        <dbReference type="ARBA" id="ARBA00034808"/>
    </source>
</evidence>
<dbReference type="GO" id="GO:0033202">
    <property type="term" value="C:DNA helicase complex"/>
    <property type="evidence" value="ECO:0007669"/>
    <property type="project" value="TreeGrafter"/>
</dbReference>
<dbReference type="InterPro" id="IPR014016">
    <property type="entry name" value="UvrD-like_ATP-bd"/>
</dbReference>
<keyword evidence="1" id="KW-0540">Nuclease</keyword>
<keyword evidence="9" id="KW-0234">DNA repair</keyword>
<evidence type="ECO:0000313" key="20">
    <source>
        <dbReference type="Proteomes" id="UP000640583"/>
    </source>
</evidence>
<dbReference type="Gene3D" id="3.40.50.300">
    <property type="entry name" value="P-loop containing nucleotide triphosphate hydrolases"/>
    <property type="match status" value="4"/>
</dbReference>
<protein>
    <recommendedName>
        <fullName evidence="12">DNA 3'-5' helicase</fullName>
        <ecNumber evidence="12">5.6.2.4</ecNumber>
    </recommendedName>
    <alternativeName>
        <fullName evidence="13">DNA 3'-5' helicase II</fullName>
    </alternativeName>
</protein>
<dbReference type="GO" id="GO:0005524">
    <property type="term" value="F:ATP binding"/>
    <property type="evidence" value="ECO:0007669"/>
    <property type="project" value="UniProtKB-UniRule"/>
</dbReference>
<feature type="binding site" evidence="15">
    <location>
        <begin position="25"/>
        <end position="32"/>
    </location>
    <ligand>
        <name>ATP</name>
        <dbReference type="ChEBI" id="CHEBI:30616"/>
    </ligand>
</feature>
<dbReference type="Pfam" id="PF00580">
    <property type="entry name" value="UvrD-helicase"/>
    <property type="match status" value="1"/>
</dbReference>
<comment type="catalytic activity">
    <reaction evidence="14">
        <text>ATP + H2O = ADP + phosphate + H(+)</text>
        <dbReference type="Rhea" id="RHEA:13065"/>
        <dbReference type="ChEBI" id="CHEBI:15377"/>
        <dbReference type="ChEBI" id="CHEBI:15378"/>
        <dbReference type="ChEBI" id="CHEBI:30616"/>
        <dbReference type="ChEBI" id="CHEBI:43474"/>
        <dbReference type="ChEBI" id="CHEBI:456216"/>
        <dbReference type="EC" id="5.6.2.4"/>
    </reaction>
</comment>
<evidence type="ECO:0000256" key="3">
    <source>
        <dbReference type="ARBA" id="ARBA00022763"/>
    </source>
</evidence>
<name>A0A8J7J5T5_9RHOB</name>
<comment type="catalytic activity">
    <reaction evidence="11">
        <text>Couples ATP hydrolysis with the unwinding of duplex DNA by translocating in the 3'-5' direction.</text>
        <dbReference type="EC" id="5.6.2.4"/>
    </reaction>
</comment>
<dbReference type="GO" id="GO:0003677">
    <property type="term" value="F:DNA binding"/>
    <property type="evidence" value="ECO:0007669"/>
    <property type="project" value="UniProtKB-KW"/>
</dbReference>
<keyword evidence="8" id="KW-0238">DNA-binding</keyword>
<evidence type="ECO:0000259" key="17">
    <source>
        <dbReference type="PROSITE" id="PS51198"/>
    </source>
</evidence>
<dbReference type="Pfam" id="PF12705">
    <property type="entry name" value="PDDEXK_1"/>
    <property type="match status" value="1"/>
</dbReference>
<dbReference type="GO" id="GO:0043138">
    <property type="term" value="F:3'-5' DNA helicase activity"/>
    <property type="evidence" value="ECO:0007669"/>
    <property type="project" value="UniProtKB-EC"/>
</dbReference>
<keyword evidence="10" id="KW-0413">Isomerase</keyword>